<sequence length="333" mass="38295">MPKVFLAHDLDKRPLIGVEGKNFLAIALAKVVKWDLPKPKFLLAKLEKTKCFELGFTLSAPDAARYTEFVAKHATDVTLFPHLFKSGTTDPIENSPGLSLLLRSKSKECNNRCTKFFWEMGLGHTNTQFVAGRENEIFPVCNELLLFAKKLAQAQKCEQTNFRMHFGKYPWMSNSGLVAYWWRRGIRKMGIQNTRETITPPFALKPAECFDHSFSFNNAISTDTTTNLDSDNFMVDIDSYNEQSEQETHAEPDMPISLERLKKQCISFKFSTRGMNVRNNKRRLGLLMCFNAVPVNGVLHHHVLGFFEQWDLYLPPTFHDMASYYFEAVRMII</sequence>
<evidence type="ECO:0000313" key="2">
    <source>
        <dbReference type="Proteomes" id="UP000521943"/>
    </source>
</evidence>
<keyword evidence="2" id="KW-1185">Reference proteome</keyword>
<dbReference type="Proteomes" id="UP000521943">
    <property type="component" value="Unassembled WGS sequence"/>
</dbReference>
<proteinExistence type="predicted"/>
<organism evidence="1 2">
    <name type="scientific">Ephemerocybe angulata</name>
    <dbReference type="NCBI Taxonomy" id="980116"/>
    <lineage>
        <taxon>Eukaryota</taxon>
        <taxon>Fungi</taxon>
        <taxon>Dikarya</taxon>
        <taxon>Basidiomycota</taxon>
        <taxon>Agaricomycotina</taxon>
        <taxon>Agaricomycetes</taxon>
        <taxon>Agaricomycetidae</taxon>
        <taxon>Agaricales</taxon>
        <taxon>Agaricineae</taxon>
        <taxon>Psathyrellaceae</taxon>
        <taxon>Ephemerocybe</taxon>
    </lineage>
</organism>
<accession>A0A8H6M4E7</accession>
<dbReference type="EMBL" id="JACGCI010000042">
    <property type="protein sequence ID" value="KAF6752734.1"/>
    <property type="molecule type" value="Genomic_DNA"/>
</dbReference>
<reference evidence="1 2" key="1">
    <citation type="submission" date="2020-07" db="EMBL/GenBank/DDBJ databases">
        <title>Comparative genomics of pyrophilous fungi reveals a link between fire events and developmental genes.</title>
        <authorList>
            <consortium name="DOE Joint Genome Institute"/>
            <person name="Steindorff A.S."/>
            <person name="Carver A."/>
            <person name="Calhoun S."/>
            <person name="Stillman K."/>
            <person name="Liu H."/>
            <person name="Lipzen A."/>
            <person name="Pangilinan J."/>
            <person name="Labutti K."/>
            <person name="Bruns T.D."/>
            <person name="Grigoriev I.V."/>
        </authorList>
    </citation>
    <scope>NUCLEOTIDE SEQUENCE [LARGE SCALE GENOMIC DNA]</scope>
    <source>
        <strain evidence="1 2">CBS 144469</strain>
    </source>
</reference>
<evidence type="ECO:0000313" key="1">
    <source>
        <dbReference type="EMBL" id="KAF6752734.1"/>
    </source>
</evidence>
<comment type="caution">
    <text evidence="1">The sequence shown here is derived from an EMBL/GenBank/DDBJ whole genome shotgun (WGS) entry which is preliminary data.</text>
</comment>
<dbReference type="AlphaFoldDB" id="A0A8H6M4E7"/>
<name>A0A8H6M4E7_9AGAR</name>
<gene>
    <name evidence="1" type="ORF">DFP72DRAFT_849519</name>
</gene>
<protein>
    <submittedName>
        <fullName evidence="1">Uncharacterized protein</fullName>
    </submittedName>
</protein>